<feature type="region of interest" description="Disordered" evidence="2">
    <location>
        <begin position="63"/>
        <end position="90"/>
    </location>
</feature>
<feature type="compositionally biased region" description="Basic and acidic residues" evidence="2">
    <location>
        <begin position="311"/>
        <end position="321"/>
    </location>
</feature>
<keyword evidence="4" id="KW-1185">Reference proteome</keyword>
<feature type="compositionally biased region" description="Polar residues" evidence="2">
    <location>
        <begin position="300"/>
        <end position="309"/>
    </location>
</feature>
<feature type="compositionally biased region" description="Low complexity" evidence="2">
    <location>
        <begin position="71"/>
        <end position="85"/>
    </location>
</feature>
<proteinExistence type="predicted"/>
<sequence length="428" mass="47177">MKKGTLHFTNIALLDKISTDDHSSMDLESANSTSNLSVRDESQSLASSKSSYSNSLCSGKLNAANSEPNLSSTTSNVSSSSSSSESLDEAATNTKLEQKLCTLYYQPSNISVNLPEFEECKIMQTLNLPTTGMNQRLRNNEESKKNEEVTVLESNKSELIRVKNGNDKSTRLFCMQVDGQQENLKKLENKLNNGSKKKNSLESMAEASQAPQICKHQTLETHVKSKLKAPKEQNIFSISEVCEELAEESKSLADEISIRNKDNRVEKNLTFSGDSHQPYRSNSVSSSADVNCPVATVAASQNTSSNGLSPDNRDEKSLTVSTKNKEEIKSCSYDRKYCDEKAENEESELDGCLGTGKRQKKGALMPNVKEDACPTNRHPNLNPEKPCICLVVKRLVIMQSKPVIDEWHARVLAGSESDQTLKDASKLC</sequence>
<reference evidence="3" key="1">
    <citation type="submission" date="2018-11" db="EMBL/GenBank/DDBJ databases">
        <authorList>
            <consortium name="Pathogen Informatics"/>
        </authorList>
    </citation>
    <scope>NUCLEOTIDE SEQUENCE</scope>
</reference>
<dbReference type="OrthoDB" id="4062651at2759"/>
<gene>
    <name evidence="3" type="ORF">PXEA_LOCUS12792</name>
</gene>
<feature type="coiled-coil region" evidence="1">
    <location>
        <begin position="177"/>
        <end position="204"/>
    </location>
</feature>
<comment type="caution">
    <text evidence="3">The sequence shown here is derived from an EMBL/GenBank/DDBJ whole genome shotgun (WGS) entry which is preliminary data.</text>
</comment>
<dbReference type="EMBL" id="CAAALY010041221">
    <property type="protein sequence ID" value="VEL19352.1"/>
    <property type="molecule type" value="Genomic_DNA"/>
</dbReference>
<evidence type="ECO:0000256" key="2">
    <source>
        <dbReference type="SAM" id="MobiDB-lite"/>
    </source>
</evidence>
<keyword evidence="1" id="KW-0175">Coiled coil</keyword>
<evidence type="ECO:0000313" key="3">
    <source>
        <dbReference type="EMBL" id="VEL19352.1"/>
    </source>
</evidence>
<evidence type="ECO:0000256" key="1">
    <source>
        <dbReference type="SAM" id="Coils"/>
    </source>
</evidence>
<evidence type="ECO:0000313" key="4">
    <source>
        <dbReference type="Proteomes" id="UP000784294"/>
    </source>
</evidence>
<protein>
    <submittedName>
        <fullName evidence="3">Uncharacterized protein</fullName>
    </submittedName>
</protein>
<organism evidence="3 4">
    <name type="scientific">Protopolystoma xenopodis</name>
    <dbReference type="NCBI Taxonomy" id="117903"/>
    <lineage>
        <taxon>Eukaryota</taxon>
        <taxon>Metazoa</taxon>
        <taxon>Spiralia</taxon>
        <taxon>Lophotrochozoa</taxon>
        <taxon>Platyhelminthes</taxon>
        <taxon>Monogenea</taxon>
        <taxon>Polyopisthocotylea</taxon>
        <taxon>Polystomatidea</taxon>
        <taxon>Polystomatidae</taxon>
        <taxon>Protopolystoma</taxon>
    </lineage>
</organism>
<accession>A0A3S5CGJ1</accession>
<feature type="region of interest" description="Disordered" evidence="2">
    <location>
        <begin position="300"/>
        <end position="321"/>
    </location>
</feature>
<dbReference type="AlphaFoldDB" id="A0A3S5CGJ1"/>
<dbReference type="Proteomes" id="UP000784294">
    <property type="component" value="Unassembled WGS sequence"/>
</dbReference>
<name>A0A3S5CGJ1_9PLAT</name>
<feature type="region of interest" description="Disordered" evidence="2">
    <location>
        <begin position="22"/>
        <end position="42"/>
    </location>
</feature>